<proteinExistence type="inferred from homology"/>
<evidence type="ECO:0000256" key="1">
    <source>
        <dbReference type="ARBA" id="ARBA00010088"/>
    </source>
</evidence>
<accession>A0A2R5FZW4</accession>
<dbReference type="InterPro" id="IPR029058">
    <property type="entry name" value="AB_hydrolase_fold"/>
</dbReference>
<comment type="similarity">
    <text evidence="1">Belongs to the peptidase S33 family.</text>
</comment>
<dbReference type="PIRSF" id="PIRSF001112">
    <property type="entry name" value="Epoxide_hydrolase"/>
    <property type="match status" value="1"/>
</dbReference>
<keyword evidence="7" id="KW-1185">Reference proteome</keyword>
<dbReference type="Gene3D" id="3.40.50.1820">
    <property type="entry name" value="alpha/beta hydrolase"/>
    <property type="match status" value="1"/>
</dbReference>
<comment type="caution">
    <text evidence="6">The sequence shown here is derived from an EMBL/GenBank/DDBJ whole genome shotgun (WGS) entry which is preliminary data.</text>
</comment>
<evidence type="ECO:0000256" key="2">
    <source>
        <dbReference type="ARBA" id="ARBA00022797"/>
    </source>
</evidence>
<evidence type="ECO:0000256" key="3">
    <source>
        <dbReference type="ARBA" id="ARBA00022801"/>
    </source>
</evidence>
<dbReference type="SUPFAM" id="SSF53474">
    <property type="entry name" value="alpha/beta-Hydrolases"/>
    <property type="match status" value="1"/>
</dbReference>
<protein>
    <submittedName>
        <fullName evidence="6">Epoxide hydrolase 1</fullName>
    </submittedName>
</protein>
<dbReference type="InterPro" id="IPR000639">
    <property type="entry name" value="Epox_hydrolase-like"/>
</dbReference>
<keyword evidence="2" id="KW-0058">Aromatic hydrocarbons catabolism</keyword>
<feature type="active site" description="Proton donor" evidence="4">
    <location>
        <position position="353"/>
    </location>
</feature>
<dbReference type="GO" id="GO:0097176">
    <property type="term" value="P:epoxide metabolic process"/>
    <property type="evidence" value="ECO:0007669"/>
    <property type="project" value="TreeGrafter"/>
</dbReference>
<dbReference type="InterPro" id="IPR010497">
    <property type="entry name" value="Epoxide_hydro_N"/>
</dbReference>
<dbReference type="PANTHER" id="PTHR21661:SF35">
    <property type="entry name" value="EPOXIDE HYDROLASE"/>
    <property type="match status" value="1"/>
</dbReference>
<keyword evidence="3 6" id="KW-0378">Hydrolase</keyword>
<evidence type="ECO:0000313" key="7">
    <source>
        <dbReference type="Proteomes" id="UP000241890"/>
    </source>
</evidence>
<gene>
    <name evidence="6" type="ORF">FCC1311_059361</name>
</gene>
<evidence type="ECO:0000313" key="6">
    <source>
        <dbReference type="EMBL" id="GBG23805.1"/>
    </source>
</evidence>
<evidence type="ECO:0000259" key="5">
    <source>
        <dbReference type="Pfam" id="PF06441"/>
    </source>
</evidence>
<dbReference type="InParanoid" id="A0A2R5FZW4"/>
<dbReference type="InterPro" id="IPR016292">
    <property type="entry name" value="Epoxide_hydrolase"/>
</dbReference>
<name>A0A2R5FZW4_9STRA</name>
<dbReference type="OrthoDB" id="7130006at2759"/>
<feature type="active site" description="Proton acceptor" evidence="4">
    <location>
        <position position="405"/>
    </location>
</feature>
<dbReference type="Pfam" id="PF06441">
    <property type="entry name" value="EHN"/>
    <property type="match status" value="1"/>
</dbReference>
<dbReference type="AlphaFoldDB" id="A0A2R5FZW4"/>
<reference evidence="6 7" key="1">
    <citation type="submission" date="2017-12" db="EMBL/GenBank/DDBJ databases">
        <title>Sequencing, de novo assembly and annotation of complete genome of a new Thraustochytrid species, strain FCC1311.</title>
        <authorList>
            <person name="Sedici K."/>
            <person name="Godart F."/>
            <person name="Aiese Cigliano R."/>
            <person name="Sanseverino W."/>
            <person name="Barakat M."/>
            <person name="Ortet P."/>
            <person name="Marechal E."/>
            <person name="Cagnac O."/>
            <person name="Amato A."/>
        </authorList>
    </citation>
    <scope>NUCLEOTIDE SEQUENCE [LARGE SCALE GENOMIC DNA]</scope>
</reference>
<dbReference type="PANTHER" id="PTHR21661">
    <property type="entry name" value="EPOXIDE HYDROLASE 1-RELATED"/>
    <property type="match status" value="1"/>
</dbReference>
<sequence>MTTERFALHVPDATLEDLRERLANRDLSWLSDFVPPERGDLPDLRADERLATSYANENYSVSGSPSAWRYGIDPEILEDVLKYFETDFLDNWREKEAKLNELPQYIAEVEPGVKIHYIHARCAAGDQALTVFLLHGWPSTLFDHHKVVPHLIARGYNVIVPSIPGFGYSQITGDLVPHSGAVRTAELYDKLACEVLGLPAYAVQGGDWGGAIGTIMAARSSHCIALHLNLPVAMVTKRFSLLNANKVARLAAYALAPSWTLGPREASAAENLVAFLRTNTGYFLQHVTKPATLGHALRESPAGLVAWIMEKFYICTDFRSTGNVFDAVSKDEILTTVMMFWATDSIASSMAFYRHCRNLADELPDFVSVPTALLVAPCEPLQMPRRLMDLSFNVRRYTELDVGGHFLPMEQPELLANDLAAFLKEVGAVSPTSRPVRAELSSLQMLRASLPLVSLPVMVGGAAALIRSRL</sequence>
<feature type="domain" description="Epoxide hydrolase N-terminal" evidence="5">
    <location>
        <begin position="4"/>
        <end position="142"/>
    </location>
</feature>
<dbReference type="EMBL" id="BEYU01000001">
    <property type="protein sequence ID" value="GBG23805.1"/>
    <property type="molecule type" value="Genomic_DNA"/>
</dbReference>
<dbReference type="PRINTS" id="PR00412">
    <property type="entry name" value="EPOXHYDRLASE"/>
</dbReference>
<feature type="active site" description="Nucleophile" evidence="4">
    <location>
        <position position="207"/>
    </location>
</feature>
<dbReference type="GO" id="GO:0004301">
    <property type="term" value="F:epoxide hydrolase activity"/>
    <property type="evidence" value="ECO:0007669"/>
    <property type="project" value="TreeGrafter"/>
</dbReference>
<organism evidence="6 7">
    <name type="scientific">Hondaea fermentalgiana</name>
    <dbReference type="NCBI Taxonomy" id="2315210"/>
    <lineage>
        <taxon>Eukaryota</taxon>
        <taxon>Sar</taxon>
        <taxon>Stramenopiles</taxon>
        <taxon>Bigyra</taxon>
        <taxon>Labyrinthulomycetes</taxon>
        <taxon>Thraustochytrida</taxon>
        <taxon>Thraustochytriidae</taxon>
        <taxon>Hondaea</taxon>
    </lineage>
</organism>
<evidence type="ECO:0000256" key="4">
    <source>
        <dbReference type="PIRSR" id="PIRSR001112-1"/>
    </source>
</evidence>
<dbReference type="Proteomes" id="UP000241890">
    <property type="component" value="Unassembled WGS sequence"/>
</dbReference>